<dbReference type="Proteomes" id="UP000475249">
    <property type="component" value="Unassembled WGS sequence"/>
</dbReference>
<sequence length="453" mass="52509">MSSTIKMKGRDWKILVNNIISGNCILVIGPDMASVEIEGKSKPITSHFANHLVGEIDGNPKIGNEDDLEEVIEAFLHQEPEDALQFEADEFFRENCDERPVYDDLAAIPFNLIINASPDKSLIRAFERKDLKIDKDFYVDFYNHKGRKRDQARWEDEKKPMLFYLYGSSDNWDSVVVSEIHLLDYLLSIISQTPALQSNISSRFCDEKTSFVFLGFGFQNWYLRILLYTLLGGKEVQKGRSRRSVALEKMMTDDKSDSDRITVLFKNKLNIIYPERKLDEFISELRKLCENKLKGKEEETGIRPDHEDDEIDIPGAPSVFICHASEDKKEAMDIYRSLKKGQLNPWIDKEGIRSGDNWNLVLERTIKDIDYFIVVQSKAMAGKVRGYVNKEINLALRLADEVRAGFNYLFPVLIDDSEPLEELRKYQTRDLTDISNIKGLIKDIRRDWERLKR</sequence>
<dbReference type="AlphaFoldDB" id="A0A6L9EJG2"/>
<dbReference type="Pfam" id="PF13676">
    <property type="entry name" value="TIR_2"/>
    <property type="match status" value="1"/>
</dbReference>
<dbReference type="RefSeq" id="WP_161437360.1">
    <property type="nucleotide sequence ID" value="NZ_WXYO01000009.1"/>
</dbReference>
<evidence type="ECO:0000313" key="2">
    <source>
        <dbReference type="EMBL" id="NAS14319.1"/>
    </source>
</evidence>
<name>A0A6L9EJG2_9FLAO</name>
<evidence type="ECO:0000259" key="1">
    <source>
        <dbReference type="Pfam" id="PF13676"/>
    </source>
</evidence>
<reference evidence="2 3" key="1">
    <citation type="submission" date="2020-01" db="EMBL/GenBank/DDBJ databases">
        <title>Bacteria diversity of Porities sp.</title>
        <authorList>
            <person name="Wang G."/>
        </authorList>
    </citation>
    <scope>NUCLEOTIDE SEQUENCE [LARGE SCALE GENOMIC DNA]</scope>
    <source>
        <strain evidence="2 3">R33</strain>
    </source>
</reference>
<keyword evidence="3" id="KW-1185">Reference proteome</keyword>
<dbReference type="Pfam" id="PF13289">
    <property type="entry name" value="SIR2_2"/>
    <property type="match status" value="1"/>
</dbReference>
<comment type="caution">
    <text evidence="2">The sequence shown here is derived from an EMBL/GenBank/DDBJ whole genome shotgun (WGS) entry which is preliminary data.</text>
</comment>
<accession>A0A6L9EJG2</accession>
<dbReference type="InterPro" id="IPR035897">
    <property type="entry name" value="Toll_tir_struct_dom_sf"/>
</dbReference>
<dbReference type="GO" id="GO:0007165">
    <property type="term" value="P:signal transduction"/>
    <property type="evidence" value="ECO:0007669"/>
    <property type="project" value="InterPro"/>
</dbReference>
<proteinExistence type="predicted"/>
<dbReference type="Gene3D" id="3.40.50.10140">
    <property type="entry name" value="Toll/interleukin-1 receptor homology (TIR) domain"/>
    <property type="match status" value="1"/>
</dbReference>
<feature type="domain" description="TIR" evidence="1">
    <location>
        <begin position="319"/>
        <end position="433"/>
    </location>
</feature>
<evidence type="ECO:0000313" key="3">
    <source>
        <dbReference type="Proteomes" id="UP000475249"/>
    </source>
</evidence>
<protein>
    <submittedName>
        <fullName evidence="2">TIR domain-containing protein</fullName>
    </submittedName>
</protein>
<dbReference type="InterPro" id="IPR000157">
    <property type="entry name" value="TIR_dom"/>
</dbReference>
<dbReference type="SUPFAM" id="SSF52200">
    <property type="entry name" value="Toll/Interleukin receptor TIR domain"/>
    <property type="match status" value="1"/>
</dbReference>
<dbReference type="EMBL" id="WXYO01000009">
    <property type="protein sequence ID" value="NAS14319.1"/>
    <property type="molecule type" value="Genomic_DNA"/>
</dbReference>
<organism evidence="2 3">
    <name type="scientific">Poritiphilus flavus</name>
    <dbReference type="NCBI Taxonomy" id="2697053"/>
    <lineage>
        <taxon>Bacteria</taxon>
        <taxon>Pseudomonadati</taxon>
        <taxon>Bacteroidota</taxon>
        <taxon>Flavobacteriia</taxon>
        <taxon>Flavobacteriales</taxon>
        <taxon>Flavobacteriaceae</taxon>
        <taxon>Poritiphilus</taxon>
    </lineage>
</organism>
<gene>
    <name evidence="2" type="ORF">GTQ38_20070</name>
</gene>